<dbReference type="Pfam" id="PF02824">
    <property type="entry name" value="TGS"/>
    <property type="match status" value="1"/>
</dbReference>
<keyword evidence="3" id="KW-0346">Stress response</keyword>
<comment type="caution">
    <text evidence="6">The sequence shown here is derived from an EMBL/GenBank/DDBJ whole genome shotgun (WGS) entry which is preliminary data.</text>
</comment>
<dbReference type="PROSITE" id="PS51831">
    <property type="entry name" value="HD"/>
    <property type="match status" value="1"/>
</dbReference>
<dbReference type="AlphaFoldDB" id="A0ABC8TSS1"/>
<dbReference type="Pfam" id="PF24500">
    <property type="entry name" value="DUF7589"/>
    <property type="match status" value="1"/>
</dbReference>
<dbReference type="InterPro" id="IPR006674">
    <property type="entry name" value="HD_domain"/>
</dbReference>
<protein>
    <recommendedName>
        <fullName evidence="2">GTP diphosphokinase</fullName>
        <ecNumber evidence="2">2.7.6.5</ecNumber>
    </recommendedName>
</protein>
<keyword evidence="4" id="KW-0342">GTP-binding</keyword>
<keyword evidence="7" id="KW-1185">Reference proteome</keyword>
<feature type="domain" description="HD" evidence="5">
    <location>
        <begin position="148"/>
        <end position="264"/>
    </location>
</feature>
<dbReference type="SUPFAM" id="SSF109604">
    <property type="entry name" value="HD-domain/PDEase-like"/>
    <property type="match status" value="1"/>
</dbReference>
<dbReference type="InterPro" id="IPR012675">
    <property type="entry name" value="Beta-grasp_dom_sf"/>
</dbReference>
<evidence type="ECO:0000256" key="2">
    <source>
        <dbReference type="ARBA" id="ARBA00013251"/>
    </source>
</evidence>
<name>A0ABC8TSS1_9AQUA</name>
<dbReference type="InterPro" id="IPR007685">
    <property type="entry name" value="RelA_SpoT"/>
</dbReference>
<dbReference type="Pfam" id="PF04607">
    <property type="entry name" value="RelA_SpoT"/>
    <property type="match status" value="1"/>
</dbReference>
<dbReference type="Gene3D" id="1.10.3210.10">
    <property type="entry name" value="Hypothetical protein af1432"/>
    <property type="match status" value="1"/>
</dbReference>
<evidence type="ECO:0000256" key="3">
    <source>
        <dbReference type="ARBA" id="ARBA00023016"/>
    </source>
</evidence>
<dbReference type="SMART" id="SM00471">
    <property type="entry name" value="HDc"/>
    <property type="match status" value="1"/>
</dbReference>
<dbReference type="SMART" id="SM00954">
    <property type="entry name" value="RelA_SpoT"/>
    <property type="match status" value="1"/>
</dbReference>
<dbReference type="InterPro" id="IPR056011">
    <property type="entry name" value="DUF7589"/>
</dbReference>
<evidence type="ECO:0000259" key="5">
    <source>
        <dbReference type="PROSITE" id="PS51831"/>
    </source>
</evidence>
<dbReference type="CDD" id="cd05399">
    <property type="entry name" value="NT_Rel-Spo_like"/>
    <property type="match status" value="1"/>
</dbReference>
<evidence type="ECO:0000256" key="4">
    <source>
        <dbReference type="ARBA" id="ARBA00023134"/>
    </source>
</evidence>
<keyword evidence="4" id="KW-0547">Nucleotide-binding</keyword>
<accession>A0ABC8TSS1</accession>
<dbReference type="Pfam" id="PF13328">
    <property type="entry name" value="HD_4"/>
    <property type="match status" value="1"/>
</dbReference>
<proteinExistence type="inferred from homology"/>
<dbReference type="EMBL" id="CAUOFW020006002">
    <property type="protein sequence ID" value="CAK9172475.1"/>
    <property type="molecule type" value="Genomic_DNA"/>
</dbReference>
<dbReference type="CDD" id="cd00077">
    <property type="entry name" value="HDc"/>
    <property type="match status" value="1"/>
</dbReference>
<dbReference type="FunFam" id="3.30.460.10:FF:000030">
    <property type="entry name" value="Putative GTP diphosphokinase RSH2 chloroplastic"/>
    <property type="match status" value="1"/>
</dbReference>
<dbReference type="Gene3D" id="3.10.20.30">
    <property type="match status" value="1"/>
</dbReference>
<gene>
    <name evidence="6" type="ORF">ILEXP_LOCUS42128</name>
</gene>
<dbReference type="FunFam" id="1.10.3210.10:FF:000001">
    <property type="entry name" value="GTP pyrophosphokinase RelA"/>
    <property type="match status" value="1"/>
</dbReference>
<dbReference type="GO" id="GO:0008728">
    <property type="term" value="F:GTP diphosphokinase activity"/>
    <property type="evidence" value="ECO:0007669"/>
    <property type="project" value="UniProtKB-EC"/>
</dbReference>
<sequence length="866" mass="96342">MFGHKTSLLFFCKNPQFLYDFNRNLRNSTTFRCVLDQIVPKFAVSSSLSSVFTSGNVIAAAGSGTVHGAVTSAITQVAVTAVAIASGACLSTKVDFLWPKVEEQPGSLILDGVDVTGHPIFNDAKVQKAISFARKAHHGQLRKTGDPYLTHCIHTGKILAALVPSTGKRAVDTVVAGILHDVIDDTCETLDSIEREFDDDIAKLVAGVSRLSNINQLLRRHRRMNVNQATLGQDEANNLRVMLLGMVDDPRVVLIKLADRLHNMRTIYALPSAKAQAVADETLLIWCSLASRLGLWPLKAELEDLCFAVLQPQMFRRMRTELASMWSPSNRASNLRRVSAKTSLFAQLNGKDLGSECEVSTAMDEEDISMKDLLQAVLPFYVLLDRRKRIKFSERFGAGSKTQKKPKVVNDTGIALASLIACEEALERELFISTSYVPGMEVTLSGRPKNLYSIYSKMKRKDVGINKVYDARALRVIVGDKNGTLHGQAVQCCYSLLNIVHRLWTPIDGEFDDYIVNPKPSGYQSLHTAVLGPDNSPLEVQIRTQRMHEYAEHGLAAHWLYKETENKLPSKTSVVDSEVIPSSYFSNEMGAQSSIGDDIFQKYGSLKAGHPVLRVEGSHLLAAVIVRLDKGGRELLVAVSFGLAASEAVADRRSSYQIIRWEAYARLFKKVSDEWWCEPGHGDWCTCLERYTLCRDGIYHKQDQFQRLLPTFIQVIDLTEQEETEYWDVMSAVFEGKQIASVTSDTSCFERPSLDSVTSTSVDTGINNKVHLLRTMLQWEEQLRSETGLRQPNHNVKRFRNLNSLSLGEVVIVCWPHGEIMRLRTGSTAADAARRVGLEGKLVSINGQLVLPNTELKDGDVVEVRV</sequence>
<dbReference type="PANTHER" id="PTHR21262">
    <property type="entry name" value="GUANOSINE-3',5'-BIS DIPHOSPHATE 3'-PYROPHOSPHOHYDROLASE"/>
    <property type="match status" value="1"/>
</dbReference>
<dbReference type="SUPFAM" id="SSF81301">
    <property type="entry name" value="Nucleotidyltransferase"/>
    <property type="match status" value="1"/>
</dbReference>
<dbReference type="InterPro" id="IPR004095">
    <property type="entry name" value="TGS"/>
</dbReference>
<dbReference type="EC" id="2.7.6.5" evidence="2"/>
<dbReference type="InterPro" id="IPR003607">
    <property type="entry name" value="HD/PDEase_dom"/>
</dbReference>
<dbReference type="GO" id="GO:0005525">
    <property type="term" value="F:GTP binding"/>
    <property type="evidence" value="ECO:0007669"/>
    <property type="project" value="UniProtKB-KW"/>
</dbReference>
<evidence type="ECO:0000313" key="6">
    <source>
        <dbReference type="EMBL" id="CAK9172475.1"/>
    </source>
</evidence>
<dbReference type="Proteomes" id="UP001642360">
    <property type="component" value="Unassembled WGS sequence"/>
</dbReference>
<dbReference type="PANTHER" id="PTHR21262:SF31">
    <property type="entry name" value="GTP PYROPHOSPHOKINASE"/>
    <property type="match status" value="1"/>
</dbReference>
<dbReference type="InterPro" id="IPR043519">
    <property type="entry name" value="NT_sf"/>
</dbReference>
<evidence type="ECO:0000313" key="7">
    <source>
        <dbReference type="Proteomes" id="UP001642360"/>
    </source>
</evidence>
<reference evidence="6 7" key="1">
    <citation type="submission" date="2024-02" db="EMBL/GenBank/DDBJ databases">
        <authorList>
            <person name="Vignale AGUSTIN F."/>
            <person name="Sosa J E."/>
            <person name="Modenutti C."/>
        </authorList>
    </citation>
    <scope>NUCLEOTIDE SEQUENCE [LARGE SCALE GENOMIC DNA]</scope>
</reference>
<organism evidence="6 7">
    <name type="scientific">Ilex paraguariensis</name>
    <name type="common">yerba mate</name>
    <dbReference type="NCBI Taxonomy" id="185542"/>
    <lineage>
        <taxon>Eukaryota</taxon>
        <taxon>Viridiplantae</taxon>
        <taxon>Streptophyta</taxon>
        <taxon>Embryophyta</taxon>
        <taxon>Tracheophyta</taxon>
        <taxon>Spermatophyta</taxon>
        <taxon>Magnoliopsida</taxon>
        <taxon>eudicotyledons</taxon>
        <taxon>Gunneridae</taxon>
        <taxon>Pentapetalae</taxon>
        <taxon>asterids</taxon>
        <taxon>campanulids</taxon>
        <taxon>Aquifoliales</taxon>
        <taxon>Aquifoliaceae</taxon>
        <taxon>Ilex</taxon>
    </lineage>
</organism>
<evidence type="ECO:0000256" key="1">
    <source>
        <dbReference type="ARBA" id="ARBA00007476"/>
    </source>
</evidence>
<comment type="similarity">
    <text evidence="1">Belongs to the RelA/SpoT family.</text>
</comment>
<dbReference type="Gene3D" id="3.30.460.10">
    <property type="entry name" value="Beta Polymerase, domain 2"/>
    <property type="match status" value="1"/>
</dbReference>